<evidence type="ECO:0000256" key="5">
    <source>
        <dbReference type="ARBA" id="ARBA00022670"/>
    </source>
</evidence>
<evidence type="ECO:0000256" key="3">
    <source>
        <dbReference type="ARBA" id="ARBA00009528"/>
    </source>
</evidence>
<dbReference type="SUPFAM" id="SSF52949">
    <property type="entry name" value="Macro domain-like"/>
    <property type="match status" value="1"/>
</dbReference>
<keyword evidence="8" id="KW-0464">Manganese</keyword>
<dbReference type="InterPro" id="IPR000819">
    <property type="entry name" value="Peptidase_M17_C"/>
</dbReference>
<evidence type="ECO:0000259" key="9">
    <source>
        <dbReference type="PROSITE" id="PS00631"/>
    </source>
</evidence>
<keyword evidence="5 8" id="KW-0645">Protease</keyword>
<keyword evidence="6 8" id="KW-0378">Hydrolase</keyword>
<dbReference type="EC" id="3.4.11.1" evidence="8"/>
<protein>
    <recommendedName>
        <fullName evidence="8">Probable cytosol aminopeptidase</fullName>
        <ecNumber evidence="8">3.4.11.1</ecNumber>
    </recommendedName>
    <alternativeName>
        <fullName evidence="8">Leucine aminopeptidase</fullName>
        <shortName evidence="8">LAP</shortName>
        <ecNumber evidence="8">3.4.11.10</ecNumber>
    </alternativeName>
    <alternativeName>
        <fullName evidence="8">Leucyl aminopeptidase</fullName>
    </alternativeName>
</protein>
<keyword evidence="4 8" id="KW-0031">Aminopeptidase</keyword>
<gene>
    <name evidence="8" type="primary">pepA</name>
    <name evidence="10" type="ORF">C7Y72_13090</name>
</gene>
<feature type="binding site" evidence="8">
    <location>
        <position position="384"/>
    </location>
    <ligand>
        <name>Mn(2+)</name>
        <dbReference type="ChEBI" id="CHEBI:29035"/>
        <label>2</label>
    </ligand>
</feature>
<dbReference type="CDD" id="cd00433">
    <property type="entry name" value="Peptidase_M17"/>
    <property type="match status" value="1"/>
</dbReference>
<organism evidence="10 11">
    <name type="scientific">Paraconexibacter algicola</name>
    <dbReference type="NCBI Taxonomy" id="2133960"/>
    <lineage>
        <taxon>Bacteria</taxon>
        <taxon>Bacillati</taxon>
        <taxon>Actinomycetota</taxon>
        <taxon>Thermoleophilia</taxon>
        <taxon>Solirubrobacterales</taxon>
        <taxon>Paraconexibacteraceae</taxon>
        <taxon>Paraconexibacter</taxon>
    </lineage>
</organism>
<feature type="active site" evidence="8">
    <location>
        <position position="312"/>
    </location>
</feature>
<dbReference type="Pfam" id="PF02789">
    <property type="entry name" value="Peptidase_M17_N"/>
    <property type="match status" value="1"/>
</dbReference>
<dbReference type="NCBIfam" id="NF002073">
    <property type="entry name" value="PRK00913.1-2"/>
    <property type="match status" value="1"/>
</dbReference>
<reference evidence="10 11" key="1">
    <citation type="submission" date="2018-03" db="EMBL/GenBank/DDBJ databases">
        <title>Aquarubrobacter algicola gen. nov., sp. nov., a novel actinobacterium isolated from shallow eutrophic lake during the end of cyanobacterial harmful algal blooms.</title>
        <authorList>
            <person name="Chun S.J."/>
        </authorList>
    </citation>
    <scope>NUCLEOTIDE SEQUENCE [LARGE SCALE GENOMIC DNA]</scope>
    <source>
        <strain evidence="10 11">Seoho-28</strain>
    </source>
</reference>
<dbReference type="Pfam" id="PF00883">
    <property type="entry name" value="Peptidase_M17"/>
    <property type="match status" value="1"/>
</dbReference>
<evidence type="ECO:0000256" key="1">
    <source>
        <dbReference type="ARBA" id="ARBA00000135"/>
    </source>
</evidence>
<name>A0A2T4UMN2_9ACTN</name>
<dbReference type="EC" id="3.4.11.10" evidence="8"/>
<dbReference type="Gene3D" id="3.40.220.10">
    <property type="entry name" value="Leucine Aminopeptidase, subunit E, domain 1"/>
    <property type="match status" value="1"/>
</dbReference>
<dbReference type="GO" id="GO:0030145">
    <property type="term" value="F:manganese ion binding"/>
    <property type="evidence" value="ECO:0007669"/>
    <property type="project" value="UniProtKB-UniRule"/>
</dbReference>
<keyword evidence="8" id="KW-0963">Cytoplasm</keyword>
<feature type="binding site" evidence="8">
    <location>
        <position position="305"/>
    </location>
    <ligand>
        <name>Mn(2+)</name>
        <dbReference type="ChEBI" id="CHEBI:29035"/>
        <label>1</label>
    </ligand>
</feature>
<feature type="binding site" evidence="8">
    <location>
        <position position="323"/>
    </location>
    <ligand>
        <name>Mn(2+)</name>
        <dbReference type="ChEBI" id="CHEBI:29035"/>
        <label>2</label>
    </ligand>
</feature>
<dbReference type="PROSITE" id="PS00631">
    <property type="entry name" value="CYTOSOL_AP"/>
    <property type="match status" value="1"/>
</dbReference>
<dbReference type="Proteomes" id="UP000240739">
    <property type="component" value="Unassembled WGS sequence"/>
</dbReference>
<dbReference type="InterPro" id="IPR011356">
    <property type="entry name" value="Leucine_aapep/pepB"/>
</dbReference>
<dbReference type="InterPro" id="IPR008283">
    <property type="entry name" value="Peptidase_M17_N"/>
</dbReference>
<dbReference type="PANTHER" id="PTHR11963">
    <property type="entry name" value="LEUCINE AMINOPEPTIDASE-RELATED"/>
    <property type="match status" value="1"/>
</dbReference>
<comment type="function">
    <text evidence="7 8">Presumably involved in the processing and regular turnover of intracellular proteins. Catalyzes the removal of unsubstituted N-terminal amino acids from various peptides.</text>
</comment>
<evidence type="ECO:0000256" key="7">
    <source>
        <dbReference type="ARBA" id="ARBA00049972"/>
    </source>
</evidence>
<evidence type="ECO:0000313" key="10">
    <source>
        <dbReference type="EMBL" id="PTL60507.1"/>
    </source>
</evidence>
<dbReference type="SUPFAM" id="SSF53187">
    <property type="entry name" value="Zn-dependent exopeptidases"/>
    <property type="match status" value="1"/>
</dbReference>
<dbReference type="PANTHER" id="PTHR11963:SF23">
    <property type="entry name" value="CYTOSOL AMINOPEPTIDASE"/>
    <property type="match status" value="1"/>
</dbReference>
<dbReference type="PRINTS" id="PR00481">
    <property type="entry name" value="LAMNOPPTDASE"/>
</dbReference>
<dbReference type="GO" id="GO:0070006">
    <property type="term" value="F:metalloaminopeptidase activity"/>
    <property type="evidence" value="ECO:0007669"/>
    <property type="project" value="InterPro"/>
</dbReference>
<evidence type="ECO:0000256" key="8">
    <source>
        <dbReference type="HAMAP-Rule" id="MF_00181"/>
    </source>
</evidence>
<comment type="catalytic activity">
    <reaction evidence="1 8">
        <text>Release of an N-terminal amino acid, Xaa-|-Yaa-, in which Xaa is preferably Leu, but may be other amino acids including Pro although not Arg or Lys, and Yaa may be Pro. Amino acid amides and methyl esters are also readily hydrolyzed, but rates on arylamides are exceedingly low.</text>
        <dbReference type="EC" id="3.4.11.1"/>
    </reaction>
</comment>
<comment type="subcellular location">
    <subcellularLocation>
        <location evidence="8">Cytoplasm</location>
    </subcellularLocation>
</comment>
<evidence type="ECO:0000313" key="11">
    <source>
        <dbReference type="Proteomes" id="UP000240739"/>
    </source>
</evidence>
<feature type="binding site" evidence="8">
    <location>
        <position position="300"/>
    </location>
    <ligand>
        <name>Mn(2+)</name>
        <dbReference type="ChEBI" id="CHEBI:29035"/>
        <label>2</label>
    </ligand>
</feature>
<keyword evidence="11" id="KW-1185">Reference proteome</keyword>
<comment type="caution">
    <text evidence="10">The sequence shown here is derived from an EMBL/GenBank/DDBJ whole genome shotgun (WGS) entry which is preliminary data.</text>
</comment>
<dbReference type="GO" id="GO:0005737">
    <property type="term" value="C:cytoplasm"/>
    <property type="evidence" value="ECO:0007669"/>
    <property type="project" value="UniProtKB-SubCell"/>
</dbReference>
<evidence type="ECO:0000256" key="2">
    <source>
        <dbReference type="ARBA" id="ARBA00000967"/>
    </source>
</evidence>
<feature type="active site" evidence="8">
    <location>
        <position position="386"/>
    </location>
</feature>
<sequence length="534" mass="55430">MATAPSSGARRVDRPPPILPMGVRAVPRMTVLGIEAGWYAHVAPRHPQGRLDGMEITPTTSAPLETGADTIVVGLVEGEGVPHDLEGGELGALLAAGEAKTTRNHLAVTHAAGARWILVGLGARDGLTAERARVAAAKVVGRAKELGTSSLCWEIPHHVGDDVVAGLVEGTVMSLYRFTAFKSSDDGGGSIGRLVFSDHHDRGQAVAAAAVVARAVNAARDLQNTPANHMTPSLLAERARTLSTEVGGLVVEVEGREEIVGRGMGAFGAVAQGSYEDPKLIVLRYADPDATGPRLGLVGKAVTFDTGGISLKPAGKMHEMKFDMSGGAAVIEAMGAIASLRLPIDVIAVVGATENMPSGRSMKPGDVVTAMNGTTIEINNTDAEGRLVLADCLAHAVAQGAERIIDLATLTGAIVSALGSTYIGLMSNDDDWASTVGAAADRAGELAWRLPLHQEYADLIKGQYADIVNAVENRKAGSITAAEFLRRFVGDVPWAHLDIAGTAWNTGRAYAPKGGNGVGVRLLVELARAHAAQD</sequence>
<accession>A0A2T4UMN2</accession>
<dbReference type="GO" id="GO:0006508">
    <property type="term" value="P:proteolysis"/>
    <property type="evidence" value="ECO:0007669"/>
    <property type="project" value="UniProtKB-KW"/>
</dbReference>
<evidence type="ECO:0000256" key="6">
    <source>
        <dbReference type="ARBA" id="ARBA00022801"/>
    </source>
</evidence>
<dbReference type="Gene3D" id="3.40.630.10">
    <property type="entry name" value="Zn peptidases"/>
    <property type="match status" value="1"/>
</dbReference>
<feature type="binding site" evidence="8">
    <location>
        <position position="382"/>
    </location>
    <ligand>
        <name>Mn(2+)</name>
        <dbReference type="ChEBI" id="CHEBI:29035"/>
        <label>1</label>
    </ligand>
</feature>
<keyword evidence="8" id="KW-0479">Metal-binding</keyword>
<dbReference type="InterPro" id="IPR023042">
    <property type="entry name" value="Peptidase_M17_leu_NH2_pept"/>
</dbReference>
<proteinExistence type="inferred from homology"/>
<feature type="binding site" evidence="8">
    <location>
        <position position="384"/>
    </location>
    <ligand>
        <name>Mn(2+)</name>
        <dbReference type="ChEBI" id="CHEBI:29035"/>
        <label>1</label>
    </ligand>
</feature>
<comment type="similarity">
    <text evidence="3 8">Belongs to the peptidase M17 family.</text>
</comment>
<dbReference type="EMBL" id="PYYB01000001">
    <property type="protein sequence ID" value="PTL60507.1"/>
    <property type="molecule type" value="Genomic_DNA"/>
</dbReference>
<comment type="cofactor">
    <cofactor evidence="8">
        <name>Mn(2+)</name>
        <dbReference type="ChEBI" id="CHEBI:29035"/>
    </cofactor>
    <text evidence="8">Binds 2 manganese ions per subunit.</text>
</comment>
<comment type="catalytic activity">
    <reaction evidence="2 8">
        <text>Release of an N-terminal amino acid, preferentially leucine, but not glutamic or aspartic acids.</text>
        <dbReference type="EC" id="3.4.11.10"/>
    </reaction>
</comment>
<dbReference type="InterPro" id="IPR043472">
    <property type="entry name" value="Macro_dom-like"/>
</dbReference>
<dbReference type="HAMAP" id="MF_00181">
    <property type="entry name" value="Cytosol_peptidase_M17"/>
    <property type="match status" value="1"/>
</dbReference>
<feature type="binding site" evidence="8">
    <location>
        <position position="305"/>
    </location>
    <ligand>
        <name>Mn(2+)</name>
        <dbReference type="ChEBI" id="CHEBI:29035"/>
        <label>2</label>
    </ligand>
</feature>
<evidence type="ECO:0000256" key="4">
    <source>
        <dbReference type="ARBA" id="ARBA00022438"/>
    </source>
</evidence>
<dbReference type="AlphaFoldDB" id="A0A2T4UMN2"/>
<feature type="domain" description="Cytosol aminopeptidase" evidence="9">
    <location>
        <begin position="380"/>
        <end position="387"/>
    </location>
</feature>